<dbReference type="InterPro" id="IPR020025">
    <property type="entry name" value="PseB"/>
</dbReference>
<sequence length="332" mass="37530">MALDFEGKNILVTGGTGSFGQKFVEVVLKEHNPRSIRVFSRGEHAQWEMAQKFQDERMRFLIGDVRDKERLSRAMNDVDIVVHAAALKQIVLGEYNPLEVIQTNVMGSANVIDAAIDNNVNRVLFISTDKAVNPVNLYGGTKLCAERLFVQANVYVGQNRRTKFAVARYGNVVGSRGSAIPLFLEQKKSGRITVTDQRMTRFWITLDQGVRFVLNSLDRMQGGEVFVPKIPSTKVMDLVDVIAPGAEVDFIGIRQGEKLHEILLAEEESRHAREFDSFFLVEPEFSFWKAESITGGIRIQEKFIYSSDSNSHWLTKEELQEIVRLYQGGLEV</sequence>
<proteinExistence type="inferred from homology"/>
<dbReference type="InterPro" id="IPR003869">
    <property type="entry name" value="Polysac_CapD-like"/>
</dbReference>
<comment type="caution">
    <text evidence="3">The sequence shown here is derived from an EMBL/GenBank/DDBJ whole genome shotgun (WGS) entry which is preliminary data.</text>
</comment>
<dbReference type="SUPFAM" id="SSF51735">
    <property type="entry name" value="NAD(P)-binding Rossmann-fold domains"/>
    <property type="match status" value="1"/>
</dbReference>
<evidence type="ECO:0000256" key="1">
    <source>
        <dbReference type="ARBA" id="ARBA00007430"/>
    </source>
</evidence>
<comment type="similarity">
    <text evidence="1">Belongs to the polysaccharide synthase family.</text>
</comment>
<evidence type="ECO:0000313" key="4">
    <source>
        <dbReference type="Proteomes" id="UP000178092"/>
    </source>
</evidence>
<dbReference type="EMBL" id="MHTV01000012">
    <property type="protein sequence ID" value="OHA67362.1"/>
    <property type="molecule type" value="Genomic_DNA"/>
</dbReference>
<dbReference type="NCBIfam" id="TIGR03589">
    <property type="entry name" value="PseB"/>
    <property type="match status" value="1"/>
</dbReference>
<dbReference type="Pfam" id="PF02719">
    <property type="entry name" value="Polysacc_synt_2"/>
    <property type="match status" value="1"/>
</dbReference>
<dbReference type="InterPro" id="IPR036291">
    <property type="entry name" value="NAD(P)-bd_dom_sf"/>
</dbReference>
<evidence type="ECO:0000313" key="3">
    <source>
        <dbReference type="EMBL" id="OHA67362.1"/>
    </source>
</evidence>
<dbReference type="CDD" id="cd05237">
    <property type="entry name" value="UDP_invert_4-6DH_SDR_e"/>
    <property type="match status" value="1"/>
</dbReference>
<organism evidence="3 4">
    <name type="scientific">Candidatus Wildermuthbacteria bacterium RIFCSPHIGHO2_02_FULL_45_25</name>
    <dbReference type="NCBI Taxonomy" id="1802450"/>
    <lineage>
        <taxon>Bacteria</taxon>
        <taxon>Candidatus Wildermuthiibacteriota</taxon>
    </lineage>
</organism>
<gene>
    <name evidence="3" type="ORF">A3C04_01760</name>
</gene>
<dbReference type="InterPro" id="IPR051203">
    <property type="entry name" value="Polysaccharide_Synthase-Rel"/>
</dbReference>
<feature type="domain" description="Polysaccharide biosynthesis protein CapD-like" evidence="2">
    <location>
        <begin position="10"/>
        <end position="282"/>
    </location>
</feature>
<dbReference type="Gene3D" id="3.40.50.720">
    <property type="entry name" value="NAD(P)-binding Rossmann-like Domain"/>
    <property type="match status" value="1"/>
</dbReference>
<accession>A0A1G2R536</accession>
<dbReference type="PANTHER" id="PTHR43318">
    <property type="entry name" value="UDP-N-ACETYLGLUCOSAMINE 4,6-DEHYDRATASE"/>
    <property type="match status" value="1"/>
</dbReference>
<evidence type="ECO:0000259" key="2">
    <source>
        <dbReference type="Pfam" id="PF02719"/>
    </source>
</evidence>
<dbReference type="AlphaFoldDB" id="A0A1G2R536"/>
<name>A0A1G2R536_9BACT</name>
<reference evidence="3 4" key="1">
    <citation type="journal article" date="2016" name="Nat. Commun.">
        <title>Thousands of microbial genomes shed light on interconnected biogeochemical processes in an aquifer system.</title>
        <authorList>
            <person name="Anantharaman K."/>
            <person name="Brown C.T."/>
            <person name="Hug L.A."/>
            <person name="Sharon I."/>
            <person name="Castelle C.J."/>
            <person name="Probst A.J."/>
            <person name="Thomas B.C."/>
            <person name="Singh A."/>
            <person name="Wilkins M.J."/>
            <person name="Karaoz U."/>
            <person name="Brodie E.L."/>
            <person name="Williams K.H."/>
            <person name="Hubbard S.S."/>
            <person name="Banfield J.F."/>
        </authorList>
    </citation>
    <scope>NUCLEOTIDE SEQUENCE [LARGE SCALE GENOMIC DNA]</scope>
</reference>
<dbReference type="Proteomes" id="UP000178092">
    <property type="component" value="Unassembled WGS sequence"/>
</dbReference>
<protein>
    <submittedName>
        <fullName evidence="3">UDP-N-acetylglucosamine 4,6-dehydratase (Inverting)</fullName>
    </submittedName>
</protein>
<dbReference type="PANTHER" id="PTHR43318:SF2">
    <property type="entry name" value="UDP-N-ACETYLGLUCOSAMINE 4,6-DEHYDRATASE (INVERTING)"/>
    <property type="match status" value="1"/>
</dbReference>